<dbReference type="AlphaFoldDB" id="A0A814U0G0"/>
<sequence length="102" mass="11770">MNNTSNKLTRQSTQIILIKDRLHHAALLRTRSLPTSLYNDMKNRFGIFSSCNHRSTDEFQSKTNDKYSEFTARSSTAIVRFDHGKTSEIAVQVGRFLDIRMC</sequence>
<comment type="caution">
    <text evidence="1">The sequence shown here is derived from an EMBL/GenBank/DDBJ whole genome shotgun (WGS) entry which is preliminary data.</text>
</comment>
<organism evidence="1 2">
    <name type="scientific">Adineta ricciae</name>
    <name type="common">Rotifer</name>
    <dbReference type="NCBI Taxonomy" id="249248"/>
    <lineage>
        <taxon>Eukaryota</taxon>
        <taxon>Metazoa</taxon>
        <taxon>Spiralia</taxon>
        <taxon>Gnathifera</taxon>
        <taxon>Rotifera</taxon>
        <taxon>Eurotatoria</taxon>
        <taxon>Bdelloidea</taxon>
        <taxon>Adinetida</taxon>
        <taxon>Adinetidae</taxon>
        <taxon>Adineta</taxon>
    </lineage>
</organism>
<accession>A0A814U0G0</accession>
<evidence type="ECO:0000313" key="2">
    <source>
        <dbReference type="Proteomes" id="UP000663852"/>
    </source>
</evidence>
<dbReference type="EMBL" id="CAJNOJ010000129">
    <property type="protein sequence ID" value="CAF1168724.1"/>
    <property type="molecule type" value="Genomic_DNA"/>
</dbReference>
<proteinExistence type="predicted"/>
<gene>
    <name evidence="1" type="ORF">EDS130_LOCUS23565</name>
</gene>
<name>A0A814U0G0_ADIRI</name>
<reference evidence="1" key="1">
    <citation type="submission" date="2021-02" db="EMBL/GenBank/DDBJ databases">
        <authorList>
            <person name="Nowell W R."/>
        </authorList>
    </citation>
    <scope>NUCLEOTIDE SEQUENCE</scope>
</reference>
<dbReference type="Proteomes" id="UP000663852">
    <property type="component" value="Unassembled WGS sequence"/>
</dbReference>
<evidence type="ECO:0000313" key="1">
    <source>
        <dbReference type="EMBL" id="CAF1168724.1"/>
    </source>
</evidence>
<protein>
    <submittedName>
        <fullName evidence="1">Uncharacterized protein</fullName>
    </submittedName>
</protein>